<evidence type="ECO:0000256" key="4">
    <source>
        <dbReference type="ARBA" id="ARBA00022645"/>
    </source>
</evidence>
<dbReference type="SUPFAM" id="SSF56601">
    <property type="entry name" value="beta-lactamase/transpeptidase-like"/>
    <property type="match status" value="1"/>
</dbReference>
<comment type="caution">
    <text evidence="16">The sequence shown here is derived from an EMBL/GenBank/DDBJ whole genome shotgun (WGS) entry which is preliminary data.</text>
</comment>
<keyword evidence="4 16" id="KW-0121">Carboxypeptidase</keyword>
<comment type="similarity">
    <text evidence="2 14">Belongs to the peptidase S11 family.</text>
</comment>
<evidence type="ECO:0000256" key="9">
    <source>
        <dbReference type="ARBA" id="ARBA00022984"/>
    </source>
</evidence>
<evidence type="ECO:0000313" key="17">
    <source>
        <dbReference type="Proteomes" id="UP000469523"/>
    </source>
</evidence>
<dbReference type="InterPro" id="IPR037167">
    <property type="entry name" value="Peptidase_S11_C_sf"/>
</dbReference>
<organism evidence="16 17">
    <name type="scientific">Tissierella pigra</name>
    <dbReference type="NCBI Taxonomy" id="2607614"/>
    <lineage>
        <taxon>Bacteria</taxon>
        <taxon>Bacillati</taxon>
        <taxon>Bacillota</taxon>
        <taxon>Tissierellia</taxon>
        <taxon>Tissierellales</taxon>
        <taxon>Tissierellaceae</taxon>
        <taxon>Tissierella</taxon>
    </lineage>
</organism>
<keyword evidence="8" id="KW-0133">Cell shape</keyword>
<gene>
    <name evidence="16" type="ORF">FYJ83_00405</name>
</gene>
<dbReference type="GO" id="GO:0006508">
    <property type="term" value="P:proteolysis"/>
    <property type="evidence" value="ECO:0007669"/>
    <property type="project" value="UniProtKB-KW"/>
</dbReference>
<dbReference type="Proteomes" id="UP000469523">
    <property type="component" value="Unassembled WGS sequence"/>
</dbReference>
<accession>A0A6N7XTW3</accession>
<keyword evidence="9" id="KW-0573">Peptidoglycan synthesis</keyword>
<evidence type="ECO:0000256" key="6">
    <source>
        <dbReference type="ARBA" id="ARBA00022729"/>
    </source>
</evidence>
<feature type="binding site" evidence="13">
    <location>
        <position position="215"/>
    </location>
    <ligand>
        <name>substrate</name>
    </ligand>
</feature>
<keyword evidence="10" id="KW-0961">Cell wall biogenesis/degradation</keyword>
<reference evidence="16 17" key="1">
    <citation type="submission" date="2019-09" db="EMBL/GenBank/DDBJ databases">
        <title>In-depth cultivation of the pig gut microbiome towards novel bacterial diversity and tailored functional studies.</title>
        <authorList>
            <person name="Wylensek D."/>
            <person name="Hitch T.C.A."/>
            <person name="Clavel T."/>
        </authorList>
    </citation>
    <scope>NUCLEOTIDE SEQUENCE [LARGE SCALE GENOMIC DNA]</scope>
    <source>
        <strain evidence="16 17">WCA3-693-APC-4?</strain>
    </source>
</reference>
<dbReference type="PRINTS" id="PR00725">
    <property type="entry name" value="DADACBPTASE1"/>
</dbReference>
<dbReference type="RefSeq" id="WP_154437986.1">
    <property type="nucleotide sequence ID" value="NZ_VUNQ01000001.1"/>
</dbReference>
<keyword evidence="5" id="KW-0645">Protease</keyword>
<dbReference type="EC" id="3.4.16.4" evidence="3"/>
<keyword evidence="17" id="KW-1185">Reference proteome</keyword>
<evidence type="ECO:0000256" key="13">
    <source>
        <dbReference type="PIRSR" id="PIRSR618044-2"/>
    </source>
</evidence>
<evidence type="ECO:0000313" key="16">
    <source>
        <dbReference type="EMBL" id="MST99924.1"/>
    </source>
</evidence>
<dbReference type="Gene3D" id="2.60.410.10">
    <property type="entry name" value="D-Ala-D-Ala carboxypeptidase, C-terminal domain"/>
    <property type="match status" value="1"/>
</dbReference>
<name>A0A6N7XTW3_9FIRM</name>
<evidence type="ECO:0000256" key="14">
    <source>
        <dbReference type="RuleBase" id="RU004016"/>
    </source>
</evidence>
<dbReference type="Pfam" id="PF07943">
    <property type="entry name" value="PBP5_C"/>
    <property type="match status" value="1"/>
</dbReference>
<dbReference type="EMBL" id="VUNQ01000001">
    <property type="protein sequence ID" value="MST99924.1"/>
    <property type="molecule type" value="Genomic_DNA"/>
</dbReference>
<feature type="active site" description="Proton acceptor" evidence="12">
    <location>
        <position position="59"/>
    </location>
</feature>
<comment type="pathway">
    <text evidence="1">Cell wall biogenesis; peptidoglycan biosynthesis.</text>
</comment>
<dbReference type="Pfam" id="PF00768">
    <property type="entry name" value="Peptidase_S11"/>
    <property type="match status" value="1"/>
</dbReference>
<dbReference type="InterPro" id="IPR012907">
    <property type="entry name" value="Peptidase_S11_C"/>
</dbReference>
<dbReference type="InterPro" id="IPR001967">
    <property type="entry name" value="Peptidase_S11_N"/>
</dbReference>
<feature type="domain" description="Peptidase S11 D-Ala-D-Ala carboxypeptidase A C-terminal" evidence="15">
    <location>
        <begin position="262"/>
        <end position="352"/>
    </location>
</feature>
<dbReference type="AlphaFoldDB" id="A0A6N7XTW3"/>
<dbReference type="UniPathway" id="UPA00219"/>
<dbReference type="GO" id="GO:0009252">
    <property type="term" value="P:peptidoglycan biosynthetic process"/>
    <property type="evidence" value="ECO:0007669"/>
    <property type="project" value="UniProtKB-UniPathway"/>
</dbReference>
<evidence type="ECO:0000256" key="12">
    <source>
        <dbReference type="PIRSR" id="PIRSR618044-1"/>
    </source>
</evidence>
<evidence type="ECO:0000256" key="10">
    <source>
        <dbReference type="ARBA" id="ARBA00023316"/>
    </source>
</evidence>
<dbReference type="Gene3D" id="3.40.710.10">
    <property type="entry name" value="DD-peptidase/beta-lactamase superfamily"/>
    <property type="match status" value="1"/>
</dbReference>
<dbReference type="PANTHER" id="PTHR21581">
    <property type="entry name" value="D-ALANYL-D-ALANINE CARBOXYPEPTIDASE"/>
    <property type="match status" value="1"/>
</dbReference>
<dbReference type="GO" id="GO:0071555">
    <property type="term" value="P:cell wall organization"/>
    <property type="evidence" value="ECO:0007669"/>
    <property type="project" value="UniProtKB-KW"/>
</dbReference>
<evidence type="ECO:0000256" key="7">
    <source>
        <dbReference type="ARBA" id="ARBA00022801"/>
    </source>
</evidence>
<proteinExistence type="inferred from homology"/>
<dbReference type="GO" id="GO:0008360">
    <property type="term" value="P:regulation of cell shape"/>
    <property type="evidence" value="ECO:0007669"/>
    <property type="project" value="UniProtKB-KW"/>
</dbReference>
<evidence type="ECO:0000259" key="15">
    <source>
        <dbReference type="SMART" id="SM00936"/>
    </source>
</evidence>
<feature type="active site" description="Acyl-ester intermediate" evidence="12">
    <location>
        <position position="56"/>
    </location>
</feature>
<keyword evidence="7" id="KW-0378">Hydrolase</keyword>
<evidence type="ECO:0000256" key="3">
    <source>
        <dbReference type="ARBA" id="ARBA00012448"/>
    </source>
</evidence>
<evidence type="ECO:0000256" key="5">
    <source>
        <dbReference type="ARBA" id="ARBA00022670"/>
    </source>
</evidence>
<dbReference type="InterPro" id="IPR018044">
    <property type="entry name" value="Peptidase_S11"/>
</dbReference>
<dbReference type="PANTHER" id="PTHR21581:SF33">
    <property type="entry name" value="D-ALANYL-D-ALANINE CARBOXYPEPTIDASE DACB"/>
    <property type="match status" value="1"/>
</dbReference>
<evidence type="ECO:0000256" key="1">
    <source>
        <dbReference type="ARBA" id="ARBA00004752"/>
    </source>
</evidence>
<dbReference type="InterPro" id="IPR012338">
    <property type="entry name" value="Beta-lactam/transpept-like"/>
</dbReference>
<evidence type="ECO:0000256" key="11">
    <source>
        <dbReference type="ARBA" id="ARBA00034000"/>
    </source>
</evidence>
<keyword evidence="6" id="KW-0732">Signal</keyword>
<sequence>MKKTIYLIIIVMIILSWNIAYGEDLNLSGESYVLIDAETGRVLYERNAHKKMPMASTTKIMTALVALENGKLDDKIAAKGECIGVEGSSIYLREGEVLSLKDMLYGLMLRSGNDSSVAIANYIGGSLEGFVSLMNKKAQSIGAINTNFANPHGLHDDSHYSTAYDLALITKEAFSYEEFGNIVKSKSYTADREENNYFYNKNKTLWEYNGGDGVKTGYTMRSGRCLVSSATRNGMHLIAVSLNASNWFNDNYKLLDYGFNNYNRQFVYDSNQFIKKIYVLNGNKEYLNLVTENSLFYPFKEGERENIKLSIDVPDTIEAPIEKGDKIGYIYTYLDGKLIHEGSLIAKSTIKRINKFESIINKFKFK</sequence>
<feature type="active site" evidence="12">
    <location>
        <position position="111"/>
    </location>
</feature>
<dbReference type="GO" id="GO:0009002">
    <property type="term" value="F:serine-type D-Ala-D-Ala carboxypeptidase activity"/>
    <property type="evidence" value="ECO:0007669"/>
    <property type="project" value="UniProtKB-EC"/>
</dbReference>
<comment type="catalytic activity">
    <reaction evidence="11">
        <text>Preferential cleavage: (Ac)2-L-Lys-D-Ala-|-D-Ala. Also transpeptidation of peptidyl-alanyl moieties that are N-acyl substituents of D-alanine.</text>
        <dbReference type="EC" id="3.4.16.4"/>
    </reaction>
</comment>
<evidence type="ECO:0000256" key="2">
    <source>
        <dbReference type="ARBA" id="ARBA00007164"/>
    </source>
</evidence>
<evidence type="ECO:0000256" key="8">
    <source>
        <dbReference type="ARBA" id="ARBA00022960"/>
    </source>
</evidence>
<dbReference type="SMART" id="SM00936">
    <property type="entry name" value="PBP5_C"/>
    <property type="match status" value="1"/>
</dbReference>
<protein>
    <recommendedName>
        <fullName evidence="3">serine-type D-Ala-D-Ala carboxypeptidase</fullName>
        <ecNumber evidence="3">3.4.16.4</ecNumber>
    </recommendedName>
</protein>